<gene>
    <name evidence="1" type="ORF">CQZ99_11620</name>
</gene>
<dbReference type="EMBL" id="PCQL01000009">
    <property type="protein sequence ID" value="PRC19416.1"/>
    <property type="molecule type" value="Genomic_DNA"/>
</dbReference>
<dbReference type="Gene3D" id="1.25.10.10">
    <property type="entry name" value="Leucine-rich Repeat Variant"/>
    <property type="match status" value="1"/>
</dbReference>
<evidence type="ECO:0000313" key="1">
    <source>
        <dbReference type="EMBL" id="PRC19416.1"/>
    </source>
</evidence>
<protein>
    <submittedName>
        <fullName evidence="1">Uncharacterized protein</fullName>
    </submittedName>
</protein>
<sequence length="88" mass="9908">MSLSFEKERFEFRLASDPESSPELLSELARSESELIRCAVASNISTKDEDISMLSMDESESVKASLELRRLNLKMAYPAIPSVSKKNH</sequence>
<comment type="caution">
    <text evidence="1">The sequence shown here is derived from an EMBL/GenBank/DDBJ whole genome shotgun (WGS) entry which is preliminary data.</text>
</comment>
<proteinExistence type="predicted"/>
<name>A0A2S9EU62_9PSED</name>
<dbReference type="AlphaFoldDB" id="A0A2S9EU62"/>
<accession>A0A2S9EU62</accession>
<keyword evidence="2" id="KW-1185">Reference proteome</keyword>
<organism evidence="1 2">
    <name type="scientific">Pseudomonas poae</name>
    <dbReference type="NCBI Taxonomy" id="200451"/>
    <lineage>
        <taxon>Bacteria</taxon>
        <taxon>Pseudomonadati</taxon>
        <taxon>Pseudomonadota</taxon>
        <taxon>Gammaproteobacteria</taxon>
        <taxon>Pseudomonadales</taxon>
        <taxon>Pseudomonadaceae</taxon>
        <taxon>Pseudomonas</taxon>
    </lineage>
</organism>
<dbReference type="InterPro" id="IPR011989">
    <property type="entry name" value="ARM-like"/>
</dbReference>
<reference evidence="1 2" key="1">
    <citation type="submission" date="2017-09" db="EMBL/GenBank/DDBJ databases">
        <title>Genomic, metabolic, and phenotypic characteristics of bacterial isolates from the natural microbiome of the model nematode Caenorhabditis elegans.</title>
        <authorList>
            <person name="Zimmermann J."/>
            <person name="Obeng N."/>
            <person name="Yang W."/>
            <person name="Obeng O."/>
            <person name="Kissoyan K."/>
            <person name="Pees B."/>
            <person name="Dirksen P."/>
            <person name="Hoppner M."/>
            <person name="Franke A."/>
            <person name="Rosenstiel P."/>
            <person name="Leippe M."/>
            <person name="Dierking K."/>
            <person name="Kaleta C."/>
            <person name="Schulenburg H."/>
        </authorList>
    </citation>
    <scope>NUCLEOTIDE SEQUENCE [LARGE SCALE GENOMIC DNA]</scope>
    <source>
        <strain evidence="1 2">MYb117</strain>
    </source>
</reference>
<evidence type="ECO:0000313" key="2">
    <source>
        <dbReference type="Proteomes" id="UP000238045"/>
    </source>
</evidence>
<dbReference type="Proteomes" id="UP000238045">
    <property type="component" value="Unassembled WGS sequence"/>
</dbReference>